<proteinExistence type="predicted"/>
<dbReference type="InterPro" id="IPR052027">
    <property type="entry name" value="PspC"/>
</dbReference>
<keyword evidence="4 7" id="KW-1133">Transmembrane helix</keyword>
<reference evidence="9 10" key="1">
    <citation type="submission" date="2020-08" db="EMBL/GenBank/DDBJ databases">
        <title>Sequencing the genomes of 1000 actinobacteria strains.</title>
        <authorList>
            <person name="Klenk H.-P."/>
        </authorList>
    </citation>
    <scope>NUCLEOTIDE SEQUENCE [LARGE SCALE GENOMIC DNA]</scope>
    <source>
        <strain evidence="9 10">DSM 43149</strain>
    </source>
</reference>
<comment type="caution">
    <text evidence="9">The sequence shown here is derived from an EMBL/GenBank/DDBJ whole genome shotgun (WGS) entry which is preliminary data.</text>
</comment>
<gene>
    <name evidence="9" type="ORF">BJ971_007018</name>
</gene>
<feature type="transmembrane region" description="Helical" evidence="7">
    <location>
        <begin position="37"/>
        <end position="58"/>
    </location>
</feature>
<dbReference type="AlphaFoldDB" id="A0A7W7MU57"/>
<keyword evidence="10" id="KW-1185">Reference proteome</keyword>
<evidence type="ECO:0000256" key="5">
    <source>
        <dbReference type="ARBA" id="ARBA00023136"/>
    </source>
</evidence>
<dbReference type="InterPro" id="IPR007168">
    <property type="entry name" value="Phageshock_PspC_N"/>
</dbReference>
<dbReference type="Pfam" id="PF04024">
    <property type="entry name" value="PspC"/>
    <property type="match status" value="1"/>
</dbReference>
<organism evidence="9 10">
    <name type="scientific">Actinoplanes digitatis</name>
    <dbReference type="NCBI Taxonomy" id="1868"/>
    <lineage>
        <taxon>Bacteria</taxon>
        <taxon>Bacillati</taxon>
        <taxon>Actinomycetota</taxon>
        <taxon>Actinomycetes</taxon>
        <taxon>Micromonosporales</taxon>
        <taxon>Micromonosporaceae</taxon>
        <taxon>Actinoplanes</taxon>
    </lineage>
</organism>
<evidence type="ECO:0000259" key="8">
    <source>
        <dbReference type="Pfam" id="PF04024"/>
    </source>
</evidence>
<evidence type="ECO:0000256" key="7">
    <source>
        <dbReference type="SAM" id="Phobius"/>
    </source>
</evidence>
<dbReference type="PANTHER" id="PTHR33885">
    <property type="entry name" value="PHAGE SHOCK PROTEIN C"/>
    <property type="match status" value="1"/>
</dbReference>
<keyword evidence="5 7" id="KW-0472">Membrane</keyword>
<dbReference type="PANTHER" id="PTHR33885:SF3">
    <property type="entry name" value="PHAGE SHOCK PROTEIN C"/>
    <property type="match status" value="1"/>
</dbReference>
<accession>A0A7W7MU57</accession>
<keyword evidence="3 7" id="KW-0812">Transmembrane</keyword>
<feature type="region of interest" description="Disordered" evidence="6">
    <location>
        <begin position="71"/>
        <end position="93"/>
    </location>
</feature>
<keyword evidence="2" id="KW-1003">Cell membrane</keyword>
<dbReference type="RefSeq" id="WP_184997574.1">
    <property type="nucleotide sequence ID" value="NZ_BOMK01000053.1"/>
</dbReference>
<feature type="domain" description="Phage shock protein PspC N-terminal" evidence="8">
    <location>
        <begin position="10"/>
        <end position="68"/>
    </location>
</feature>
<comment type="subcellular location">
    <subcellularLocation>
        <location evidence="1">Cell membrane</location>
        <topology evidence="1">Single-pass membrane protein</topology>
    </subcellularLocation>
</comment>
<name>A0A7W7MU57_9ACTN</name>
<evidence type="ECO:0000256" key="6">
    <source>
        <dbReference type="SAM" id="MobiDB-lite"/>
    </source>
</evidence>
<protein>
    <submittedName>
        <fullName evidence="9">Phage shock protein PspC (Stress-responsive transcriptional regulator)</fullName>
    </submittedName>
</protein>
<feature type="compositionally biased region" description="Pro residues" evidence="6">
    <location>
        <begin position="71"/>
        <end position="80"/>
    </location>
</feature>
<sequence>MTQPTIAPYKQLRRPLDDRIVAGVCSGLGRYLGVDPVLIRVGFGVLVALTWGAGVLAYPIAWFLMPEEPAPAAPAAPPWRDPADPTWGQPPAA</sequence>
<dbReference type="Proteomes" id="UP000578112">
    <property type="component" value="Unassembled WGS sequence"/>
</dbReference>
<evidence type="ECO:0000256" key="2">
    <source>
        <dbReference type="ARBA" id="ARBA00022475"/>
    </source>
</evidence>
<evidence type="ECO:0000256" key="4">
    <source>
        <dbReference type="ARBA" id="ARBA00022989"/>
    </source>
</evidence>
<evidence type="ECO:0000313" key="9">
    <source>
        <dbReference type="EMBL" id="MBB4766462.1"/>
    </source>
</evidence>
<evidence type="ECO:0000256" key="1">
    <source>
        <dbReference type="ARBA" id="ARBA00004162"/>
    </source>
</evidence>
<evidence type="ECO:0000313" key="10">
    <source>
        <dbReference type="Proteomes" id="UP000578112"/>
    </source>
</evidence>
<evidence type="ECO:0000256" key="3">
    <source>
        <dbReference type="ARBA" id="ARBA00022692"/>
    </source>
</evidence>
<dbReference type="GO" id="GO:0005886">
    <property type="term" value="C:plasma membrane"/>
    <property type="evidence" value="ECO:0007669"/>
    <property type="project" value="UniProtKB-SubCell"/>
</dbReference>
<dbReference type="EMBL" id="JACHNH010000001">
    <property type="protein sequence ID" value="MBB4766462.1"/>
    <property type="molecule type" value="Genomic_DNA"/>
</dbReference>